<accession>A0A1E1MLC8</accession>
<protein>
    <submittedName>
        <fullName evidence="2">Uncharacterized protein</fullName>
    </submittedName>
</protein>
<gene>
    <name evidence="2" type="ORF">RSE6_10786</name>
</gene>
<evidence type="ECO:0000313" key="2">
    <source>
        <dbReference type="EMBL" id="CZT49886.1"/>
    </source>
</evidence>
<feature type="chain" id="PRO_5009448491" evidence="1">
    <location>
        <begin position="26"/>
        <end position="134"/>
    </location>
</feature>
<dbReference type="Proteomes" id="UP000177625">
    <property type="component" value="Unassembled WGS sequence"/>
</dbReference>
<evidence type="ECO:0000313" key="3">
    <source>
        <dbReference type="Proteomes" id="UP000177625"/>
    </source>
</evidence>
<dbReference type="EMBL" id="FJVC01000397">
    <property type="protein sequence ID" value="CZT49886.1"/>
    <property type="molecule type" value="Genomic_DNA"/>
</dbReference>
<dbReference type="AlphaFoldDB" id="A0A1E1MLC8"/>
<keyword evidence="3" id="KW-1185">Reference proteome</keyword>
<organism evidence="2 3">
    <name type="scientific">Rhynchosporium secalis</name>
    <name type="common">Barley scald fungus</name>
    <dbReference type="NCBI Taxonomy" id="38038"/>
    <lineage>
        <taxon>Eukaryota</taxon>
        <taxon>Fungi</taxon>
        <taxon>Dikarya</taxon>
        <taxon>Ascomycota</taxon>
        <taxon>Pezizomycotina</taxon>
        <taxon>Leotiomycetes</taxon>
        <taxon>Helotiales</taxon>
        <taxon>Ploettnerulaceae</taxon>
        <taxon>Rhynchosporium</taxon>
    </lineage>
</organism>
<feature type="signal peptide" evidence="1">
    <location>
        <begin position="1"/>
        <end position="25"/>
    </location>
</feature>
<name>A0A1E1MLC8_RHYSE</name>
<reference evidence="3" key="1">
    <citation type="submission" date="2016-03" db="EMBL/GenBank/DDBJ databases">
        <authorList>
            <person name="Guldener U."/>
        </authorList>
    </citation>
    <scope>NUCLEOTIDE SEQUENCE [LARGE SCALE GENOMIC DNA]</scope>
</reference>
<keyword evidence="1" id="KW-0732">Signal</keyword>
<proteinExistence type="predicted"/>
<sequence>MRLYHIGRVLRVLIVGLACGSTVRARRLIDAQQVSLTLRINETLAAWPGTHRVRAADLHTAGSTLSSIDEPGERGKIHADRNQIIEEQAAGYEYKTSMIRESKDGFNPNFLVRVLLTQPTPTARRSSDPEAPFS</sequence>
<evidence type="ECO:0000256" key="1">
    <source>
        <dbReference type="SAM" id="SignalP"/>
    </source>
</evidence>